<dbReference type="Proteomes" id="UP000236063">
    <property type="component" value="Unassembled WGS sequence"/>
</dbReference>
<organism evidence="1 2">
    <name type="scientific">Enterobacter bugandensis</name>
    <dbReference type="NCBI Taxonomy" id="881260"/>
    <lineage>
        <taxon>Bacteria</taxon>
        <taxon>Pseudomonadati</taxon>
        <taxon>Pseudomonadota</taxon>
        <taxon>Gammaproteobacteria</taxon>
        <taxon>Enterobacterales</taxon>
        <taxon>Enterobacteriaceae</taxon>
        <taxon>Enterobacter</taxon>
    </lineage>
</organism>
<proteinExistence type="predicted"/>
<sequence>MPFRVVSLFRPYCRFNIEHCVKNHWIQYGTVNVSSKKSHAQRAAAARSPDFCRLWHPGT</sequence>
<name>A0ABX4VLE0_9ENTR</name>
<evidence type="ECO:0000313" key="2">
    <source>
        <dbReference type="Proteomes" id="UP000236063"/>
    </source>
</evidence>
<reference evidence="1 2" key="1">
    <citation type="submission" date="2018-01" db="EMBL/GenBank/DDBJ databases">
        <title>Multi-drug resistant Enterobacter species isolated from the International Space Station and comparative genomic analyses with human pathogenic strains.</title>
        <authorList>
            <person name="Singh N.K."/>
            <person name="Bezdan D."/>
            <person name="McIntyre A."/>
            <person name="Sielaff A.C."/>
            <person name="Wheeler K."/>
            <person name="Mason C."/>
            <person name="Venkateswaran K."/>
        </authorList>
    </citation>
    <scope>NUCLEOTIDE SEQUENCE [LARGE SCALE GENOMIC DNA]</scope>
    <source>
        <strain evidence="1 2">IF2SW-P2</strain>
    </source>
</reference>
<dbReference type="EMBL" id="POUR01000001">
    <property type="protein sequence ID" value="PNF69074.1"/>
    <property type="molecule type" value="Genomic_DNA"/>
</dbReference>
<protein>
    <submittedName>
        <fullName evidence="1">Uncharacterized protein</fullName>
    </submittedName>
</protein>
<comment type="caution">
    <text evidence="1">The sequence shown here is derived from an EMBL/GenBank/DDBJ whole genome shotgun (WGS) entry which is preliminary data.</text>
</comment>
<keyword evidence="2" id="KW-1185">Reference proteome</keyword>
<accession>A0ABX4VLE0</accession>
<evidence type="ECO:0000313" key="1">
    <source>
        <dbReference type="EMBL" id="PNF69074.1"/>
    </source>
</evidence>
<gene>
    <name evidence="1" type="ORF">C1167_14465</name>
</gene>